<evidence type="ECO:0000313" key="2">
    <source>
        <dbReference type="EMBL" id="GMS92011.1"/>
    </source>
</evidence>
<reference evidence="2" key="1">
    <citation type="submission" date="2023-10" db="EMBL/GenBank/DDBJ databases">
        <title>Genome assembly of Pristionchus species.</title>
        <authorList>
            <person name="Yoshida K."/>
            <person name="Sommer R.J."/>
        </authorList>
    </citation>
    <scope>NUCLEOTIDE SEQUENCE</scope>
    <source>
        <strain evidence="2">RS0144</strain>
    </source>
</reference>
<keyword evidence="3" id="KW-1185">Reference proteome</keyword>
<comment type="caution">
    <text evidence="2">The sequence shown here is derived from an EMBL/GenBank/DDBJ whole genome shotgun (WGS) entry which is preliminary data.</text>
</comment>
<evidence type="ECO:0000259" key="1">
    <source>
        <dbReference type="Pfam" id="PF02752"/>
    </source>
</evidence>
<feature type="domain" description="Arrestin C-terminal-like" evidence="1">
    <location>
        <begin position="11"/>
        <end position="110"/>
    </location>
</feature>
<name>A0AAV5T8X8_9BILA</name>
<feature type="non-terminal residue" evidence="2">
    <location>
        <position position="123"/>
    </location>
</feature>
<dbReference type="Gene3D" id="2.60.40.640">
    <property type="match status" value="1"/>
</dbReference>
<organism evidence="2 3">
    <name type="scientific">Pristionchus entomophagus</name>
    <dbReference type="NCBI Taxonomy" id="358040"/>
    <lineage>
        <taxon>Eukaryota</taxon>
        <taxon>Metazoa</taxon>
        <taxon>Ecdysozoa</taxon>
        <taxon>Nematoda</taxon>
        <taxon>Chromadorea</taxon>
        <taxon>Rhabditida</taxon>
        <taxon>Rhabditina</taxon>
        <taxon>Diplogasteromorpha</taxon>
        <taxon>Diplogasteroidea</taxon>
        <taxon>Neodiplogasteridae</taxon>
        <taxon>Pristionchus</taxon>
    </lineage>
</organism>
<gene>
    <name evidence="2" type="ORF">PENTCL1PPCAC_14186</name>
</gene>
<dbReference type="AlphaFoldDB" id="A0AAV5T8X8"/>
<dbReference type="InterPro" id="IPR011022">
    <property type="entry name" value="Arrestin_C-like"/>
</dbReference>
<accession>A0AAV5T8X8</accession>
<sequence>MCNTFFKICFKIDVRLVEDTTYVGFRSRDSMPYDHILNNRLIDASQKLHVAPSSEYTYSQAIVIPQFTPTHNTCPYIQVKYYVKVLISNSSFFGTKLSLKIPIVIGTVPYEVSFSRLLNSFSQ</sequence>
<dbReference type="InterPro" id="IPR014756">
    <property type="entry name" value="Ig_E-set"/>
</dbReference>
<dbReference type="EMBL" id="BTSX01000004">
    <property type="protein sequence ID" value="GMS92011.1"/>
    <property type="molecule type" value="Genomic_DNA"/>
</dbReference>
<dbReference type="Pfam" id="PF02752">
    <property type="entry name" value="Arrestin_C"/>
    <property type="match status" value="1"/>
</dbReference>
<evidence type="ECO:0000313" key="3">
    <source>
        <dbReference type="Proteomes" id="UP001432027"/>
    </source>
</evidence>
<dbReference type="Proteomes" id="UP001432027">
    <property type="component" value="Unassembled WGS sequence"/>
</dbReference>
<proteinExistence type="predicted"/>
<dbReference type="InterPro" id="IPR014752">
    <property type="entry name" value="Arrestin-like_C"/>
</dbReference>
<protein>
    <recommendedName>
        <fullName evidence="1">Arrestin C-terminal-like domain-containing protein</fullName>
    </recommendedName>
</protein>
<dbReference type="SUPFAM" id="SSF81296">
    <property type="entry name" value="E set domains"/>
    <property type="match status" value="1"/>
</dbReference>